<dbReference type="Proteomes" id="UP001500320">
    <property type="component" value="Unassembled WGS sequence"/>
</dbReference>
<protein>
    <submittedName>
        <fullName evidence="1">Uncharacterized protein</fullName>
    </submittedName>
</protein>
<sequence>MSDDGPEPLTIGWLSERTRDAGAHCYGRASRPMDAVGRLDERSAARPLDEQEGV</sequence>
<dbReference type="EMBL" id="BAAAUT010000027">
    <property type="protein sequence ID" value="GAA3141752.1"/>
    <property type="molecule type" value="Genomic_DNA"/>
</dbReference>
<organism evidence="1 2">
    <name type="scientific">Planomonospora alba</name>
    <dbReference type="NCBI Taxonomy" id="161354"/>
    <lineage>
        <taxon>Bacteria</taxon>
        <taxon>Bacillati</taxon>
        <taxon>Actinomycetota</taxon>
        <taxon>Actinomycetes</taxon>
        <taxon>Streptosporangiales</taxon>
        <taxon>Streptosporangiaceae</taxon>
        <taxon>Planomonospora</taxon>
    </lineage>
</organism>
<name>A0ABP6NAG8_9ACTN</name>
<evidence type="ECO:0000313" key="1">
    <source>
        <dbReference type="EMBL" id="GAA3141752.1"/>
    </source>
</evidence>
<proteinExistence type="predicted"/>
<comment type="caution">
    <text evidence="1">The sequence shown here is derived from an EMBL/GenBank/DDBJ whole genome shotgun (WGS) entry which is preliminary data.</text>
</comment>
<gene>
    <name evidence="1" type="ORF">GCM10010466_35900</name>
</gene>
<reference evidence="2" key="1">
    <citation type="journal article" date="2019" name="Int. J. Syst. Evol. Microbiol.">
        <title>The Global Catalogue of Microorganisms (GCM) 10K type strain sequencing project: providing services to taxonomists for standard genome sequencing and annotation.</title>
        <authorList>
            <consortium name="The Broad Institute Genomics Platform"/>
            <consortium name="The Broad Institute Genome Sequencing Center for Infectious Disease"/>
            <person name="Wu L."/>
            <person name="Ma J."/>
        </authorList>
    </citation>
    <scope>NUCLEOTIDE SEQUENCE [LARGE SCALE GENOMIC DNA]</scope>
    <source>
        <strain evidence="2">JCM 9373</strain>
    </source>
</reference>
<accession>A0ABP6NAG8</accession>
<keyword evidence="2" id="KW-1185">Reference proteome</keyword>
<evidence type="ECO:0000313" key="2">
    <source>
        <dbReference type="Proteomes" id="UP001500320"/>
    </source>
</evidence>